<feature type="domain" description="Peptidase S54 rhomboid" evidence="8">
    <location>
        <begin position="101"/>
        <end position="236"/>
    </location>
</feature>
<dbReference type="InterPro" id="IPR022764">
    <property type="entry name" value="Peptidase_S54_rhomboid_dom"/>
</dbReference>
<evidence type="ECO:0000256" key="6">
    <source>
        <dbReference type="ARBA" id="ARBA00023136"/>
    </source>
</evidence>
<dbReference type="EMBL" id="ANJV01000290">
    <property type="protein sequence ID" value="EPC49336.1"/>
    <property type="molecule type" value="Genomic_DNA"/>
</dbReference>
<evidence type="ECO:0000256" key="2">
    <source>
        <dbReference type="ARBA" id="ARBA00009045"/>
    </source>
</evidence>
<dbReference type="PANTHER" id="PTHR43731:SF14">
    <property type="entry name" value="PRESENILIN-ASSOCIATED RHOMBOID-LIKE PROTEIN, MITOCHONDRIAL"/>
    <property type="match status" value="1"/>
</dbReference>
<sequence length="271" mass="29503">VWPTLLTVRKTTGGPVVFFSGLVRQARHTASSSCLLGRWVRKETMNYSNWRSRLQNSAYVTNAILAVTILVFLLETFSGGSTNNSVLVFYGARLNPLILYGQWWRLMTPVFVHIGLMHILVNGFSLYYLGQMTEQLFGHWRFFLLYFISGFAGNVASFAFSPNTLAAGASTAIFGLLGACLMLGDSFKENPVIRQLARQFLLLVGLNLLFNLFSSGIDIFGHIGGLLGGFLAAGMLGAPALGRMGTPRRIASAVTLLFGLGALLFLGFNAG</sequence>
<organism evidence="9 10">
    <name type="scientific">Lacticaseibacillus paracasei subsp. paracasei Lpp7</name>
    <dbReference type="NCBI Taxonomy" id="1256200"/>
    <lineage>
        <taxon>Bacteria</taxon>
        <taxon>Bacillati</taxon>
        <taxon>Bacillota</taxon>
        <taxon>Bacilli</taxon>
        <taxon>Lactobacillales</taxon>
        <taxon>Lactobacillaceae</taxon>
        <taxon>Lacticaseibacillus</taxon>
    </lineage>
</organism>
<keyword evidence="5 7" id="KW-1133">Transmembrane helix</keyword>
<comment type="similarity">
    <text evidence="2">Belongs to the peptidase S54 family.</text>
</comment>
<reference evidence="9 10" key="1">
    <citation type="journal article" date="2013" name="PLoS ONE">
        <title>Lactobacillus paracasei comparative genomics: towards species pan-genome definition and exploitation of diversity.</title>
        <authorList>
            <person name="Smokvina T."/>
            <person name="Wels M."/>
            <person name="Polka J."/>
            <person name="Chervaux C."/>
            <person name="Brisse S."/>
            <person name="Boekhorst J."/>
            <person name="van Hylckama Vlieg J.E."/>
            <person name="Siezen R.J."/>
        </authorList>
    </citation>
    <scope>NUCLEOTIDE SEQUENCE [LARGE SCALE GENOMIC DNA]</scope>
    <source>
        <strain evidence="9 10">Lpp7</strain>
    </source>
</reference>
<dbReference type="GO" id="GO:0004252">
    <property type="term" value="F:serine-type endopeptidase activity"/>
    <property type="evidence" value="ECO:0007669"/>
    <property type="project" value="InterPro"/>
</dbReference>
<feature type="transmembrane region" description="Helical" evidence="7">
    <location>
        <begin position="57"/>
        <end position="74"/>
    </location>
</feature>
<evidence type="ECO:0000256" key="3">
    <source>
        <dbReference type="ARBA" id="ARBA00022692"/>
    </source>
</evidence>
<feature type="non-terminal residue" evidence="9">
    <location>
        <position position="1"/>
    </location>
</feature>
<feature type="transmembrane region" description="Helical" evidence="7">
    <location>
        <begin position="250"/>
        <end position="268"/>
    </location>
</feature>
<comment type="caution">
    <text evidence="9">The sequence shown here is derived from an EMBL/GenBank/DDBJ whole genome shotgun (WGS) entry which is preliminary data.</text>
</comment>
<feature type="transmembrane region" description="Helical" evidence="7">
    <location>
        <begin position="219"/>
        <end position="238"/>
    </location>
</feature>
<keyword evidence="4" id="KW-0378">Hydrolase</keyword>
<evidence type="ECO:0000313" key="9">
    <source>
        <dbReference type="EMBL" id="EPC49336.1"/>
    </source>
</evidence>
<keyword evidence="6 7" id="KW-0472">Membrane</keyword>
<evidence type="ECO:0000259" key="8">
    <source>
        <dbReference type="Pfam" id="PF01694"/>
    </source>
</evidence>
<dbReference type="InterPro" id="IPR050925">
    <property type="entry name" value="Rhomboid_protease_S54"/>
</dbReference>
<dbReference type="GO" id="GO:0016020">
    <property type="term" value="C:membrane"/>
    <property type="evidence" value="ECO:0007669"/>
    <property type="project" value="UniProtKB-SubCell"/>
</dbReference>
<feature type="transmembrane region" description="Helical" evidence="7">
    <location>
        <begin position="166"/>
        <end position="184"/>
    </location>
</feature>
<name>A0A8E0M7I8_LACPA</name>
<gene>
    <name evidence="9" type="ORF">Lpp7_13023</name>
</gene>
<comment type="subcellular location">
    <subcellularLocation>
        <location evidence="1">Membrane</location>
        <topology evidence="1">Multi-pass membrane protein</topology>
    </subcellularLocation>
</comment>
<feature type="transmembrane region" description="Helical" evidence="7">
    <location>
        <begin position="196"/>
        <end position="213"/>
    </location>
</feature>
<feature type="transmembrane region" description="Helical" evidence="7">
    <location>
        <begin position="110"/>
        <end position="130"/>
    </location>
</feature>
<dbReference type="AlphaFoldDB" id="A0A8E0M7I8"/>
<evidence type="ECO:0000256" key="7">
    <source>
        <dbReference type="SAM" id="Phobius"/>
    </source>
</evidence>
<evidence type="ECO:0000256" key="4">
    <source>
        <dbReference type="ARBA" id="ARBA00022801"/>
    </source>
</evidence>
<evidence type="ECO:0000313" key="10">
    <source>
        <dbReference type="Proteomes" id="UP000014303"/>
    </source>
</evidence>
<dbReference type="Proteomes" id="UP000014303">
    <property type="component" value="Unassembled WGS sequence"/>
</dbReference>
<dbReference type="SUPFAM" id="SSF144091">
    <property type="entry name" value="Rhomboid-like"/>
    <property type="match status" value="1"/>
</dbReference>
<dbReference type="Gene3D" id="1.20.1540.10">
    <property type="entry name" value="Rhomboid-like"/>
    <property type="match status" value="1"/>
</dbReference>
<feature type="transmembrane region" description="Helical" evidence="7">
    <location>
        <begin position="142"/>
        <end position="160"/>
    </location>
</feature>
<dbReference type="PANTHER" id="PTHR43731">
    <property type="entry name" value="RHOMBOID PROTEASE"/>
    <property type="match status" value="1"/>
</dbReference>
<dbReference type="InterPro" id="IPR035952">
    <property type="entry name" value="Rhomboid-like_sf"/>
</dbReference>
<protein>
    <submittedName>
        <fullName evidence="9">S54 family peptidase</fullName>
    </submittedName>
</protein>
<dbReference type="Pfam" id="PF01694">
    <property type="entry name" value="Rhomboid"/>
    <property type="match status" value="1"/>
</dbReference>
<accession>A0A8E0M7I8</accession>
<evidence type="ECO:0000256" key="1">
    <source>
        <dbReference type="ARBA" id="ARBA00004141"/>
    </source>
</evidence>
<evidence type="ECO:0000256" key="5">
    <source>
        <dbReference type="ARBA" id="ARBA00022989"/>
    </source>
</evidence>
<keyword evidence="3 7" id="KW-0812">Transmembrane</keyword>
<proteinExistence type="inferred from homology"/>